<gene>
    <name evidence="1" type="ORF">VNO77_16442</name>
</gene>
<protein>
    <submittedName>
        <fullName evidence="1">Uncharacterized protein</fullName>
    </submittedName>
</protein>
<comment type="caution">
    <text evidence="1">The sequence shown here is derived from an EMBL/GenBank/DDBJ whole genome shotgun (WGS) entry which is preliminary data.</text>
</comment>
<dbReference type="AlphaFoldDB" id="A0AAN9QPX4"/>
<accession>A0AAN9QPX4</accession>
<reference evidence="1 2" key="1">
    <citation type="submission" date="2024-01" db="EMBL/GenBank/DDBJ databases">
        <title>The genomes of 5 underutilized Papilionoideae crops provide insights into root nodulation and disease resistanc.</title>
        <authorList>
            <person name="Jiang F."/>
        </authorList>
    </citation>
    <scope>NUCLEOTIDE SEQUENCE [LARGE SCALE GENOMIC DNA]</scope>
    <source>
        <strain evidence="1">LVBAO_FW01</strain>
        <tissue evidence="1">Leaves</tissue>
    </source>
</reference>
<sequence>MLVDEKMQVELCNCKGGTGKKYAPATGEEEAWKQDYEHGADRATLSKKMLTLRNSIKYGKQVNKRTRLRFKGRRVERNSQFKRKETERKNAWFLLFRLPPTKVVALKIGD</sequence>
<dbReference type="Proteomes" id="UP001367508">
    <property type="component" value="Unassembled WGS sequence"/>
</dbReference>
<evidence type="ECO:0000313" key="2">
    <source>
        <dbReference type="Proteomes" id="UP001367508"/>
    </source>
</evidence>
<dbReference type="EMBL" id="JAYMYQ010000003">
    <property type="protein sequence ID" value="KAK7345830.1"/>
    <property type="molecule type" value="Genomic_DNA"/>
</dbReference>
<evidence type="ECO:0000313" key="1">
    <source>
        <dbReference type="EMBL" id="KAK7345830.1"/>
    </source>
</evidence>
<organism evidence="1 2">
    <name type="scientific">Canavalia gladiata</name>
    <name type="common">Sword bean</name>
    <name type="synonym">Dolichos gladiatus</name>
    <dbReference type="NCBI Taxonomy" id="3824"/>
    <lineage>
        <taxon>Eukaryota</taxon>
        <taxon>Viridiplantae</taxon>
        <taxon>Streptophyta</taxon>
        <taxon>Embryophyta</taxon>
        <taxon>Tracheophyta</taxon>
        <taxon>Spermatophyta</taxon>
        <taxon>Magnoliopsida</taxon>
        <taxon>eudicotyledons</taxon>
        <taxon>Gunneridae</taxon>
        <taxon>Pentapetalae</taxon>
        <taxon>rosids</taxon>
        <taxon>fabids</taxon>
        <taxon>Fabales</taxon>
        <taxon>Fabaceae</taxon>
        <taxon>Papilionoideae</taxon>
        <taxon>50 kb inversion clade</taxon>
        <taxon>NPAAA clade</taxon>
        <taxon>indigoferoid/millettioid clade</taxon>
        <taxon>Phaseoleae</taxon>
        <taxon>Canavalia</taxon>
    </lineage>
</organism>
<name>A0AAN9QPX4_CANGL</name>
<keyword evidence="2" id="KW-1185">Reference proteome</keyword>
<proteinExistence type="predicted"/>